<keyword evidence="8" id="KW-0418">Kinase</keyword>
<dbReference type="SUPFAM" id="SSF56112">
    <property type="entry name" value="Protein kinase-like (PK-like)"/>
    <property type="match status" value="1"/>
</dbReference>
<evidence type="ECO:0000256" key="6">
    <source>
        <dbReference type="ARBA" id="ARBA00022679"/>
    </source>
</evidence>
<evidence type="ECO:0000259" key="21">
    <source>
        <dbReference type="PROSITE" id="PS51984"/>
    </source>
</evidence>
<dbReference type="PROSITE" id="PS51985">
    <property type="entry name" value="CPB2"/>
    <property type="match status" value="1"/>
</dbReference>
<organism evidence="23 24">
    <name type="scientific">Brassicogethes aeneus</name>
    <name type="common">Rape pollen beetle</name>
    <name type="synonym">Meligethes aeneus</name>
    <dbReference type="NCBI Taxonomy" id="1431903"/>
    <lineage>
        <taxon>Eukaryota</taxon>
        <taxon>Metazoa</taxon>
        <taxon>Ecdysozoa</taxon>
        <taxon>Arthropoda</taxon>
        <taxon>Hexapoda</taxon>
        <taxon>Insecta</taxon>
        <taxon>Pterygota</taxon>
        <taxon>Neoptera</taxon>
        <taxon>Endopterygota</taxon>
        <taxon>Coleoptera</taxon>
        <taxon>Polyphaga</taxon>
        <taxon>Cucujiformia</taxon>
        <taxon>Nitidulidae</taxon>
        <taxon>Meligethinae</taxon>
        <taxon>Brassicogethes</taxon>
    </lineage>
</organism>
<dbReference type="PANTHER" id="PTHR24345">
    <property type="entry name" value="SERINE/THREONINE-PROTEIN KINASE PLK"/>
    <property type="match status" value="1"/>
</dbReference>
<keyword evidence="11" id="KW-0206">Cytoskeleton</keyword>
<evidence type="ECO:0000259" key="19">
    <source>
        <dbReference type="PROSITE" id="PS50011"/>
    </source>
</evidence>
<evidence type="ECO:0000256" key="18">
    <source>
        <dbReference type="SAM" id="MobiDB-lite"/>
    </source>
</evidence>
<keyword evidence="5" id="KW-0723">Serine/threonine-protein kinase</keyword>
<protein>
    <recommendedName>
        <fullName evidence="3">Serine/threonine-protein kinase PLK4</fullName>
        <ecNumber evidence="2">2.7.11.21</ecNumber>
    </recommendedName>
    <alternativeName>
        <fullName evidence="12">Polo-like kinase 4</fullName>
    </alternativeName>
    <alternativeName>
        <fullName evidence="13 14">Serine/threonine-protein kinase SAK</fullName>
    </alternativeName>
</protein>
<keyword evidence="6" id="KW-0808">Transferase</keyword>
<evidence type="ECO:0000256" key="16">
    <source>
        <dbReference type="ARBA" id="ARBA00048347"/>
    </source>
</evidence>
<dbReference type="FunFam" id="1.10.510.10:FF:000576">
    <property type="entry name" value="Serine/threonine-protein kinase PLK4"/>
    <property type="match status" value="1"/>
</dbReference>
<dbReference type="InterPro" id="IPR000959">
    <property type="entry name" value="POLO_box_dom"/>
</dbReference>
<dbReference type="SUPFAM" id="SSF82615">
    <property type="entry name" value="Polo-box domain"/>
    <property type="match status" value="1"/>
</dbReference>
<keyword evidence="24" id="KW-1185">Reference proteome</keyword>
<comment type="catalytic activity">
    <reaction evidence="16">
        <text>L-seryl-[protein] + ATP = O-phospho-L-seryl-[protein] + ADP + H(+)</text>
        <dbReference type="Rhea" id="RHEA:17989"/>
        <dbReference type="Rhea" id="RHEA-COMP:9863"/>
        <dbReference type="Rhea" id="RHEA-COMP:11604"/>
        <dbReference type="ChEBI" id="CHEBI:15378"/>
        <dbReference type="ChEBI" id="CHEBI:29999"/>
        <dbReference type="ChEBI" id="CHEBI:30616"/>
        <dbReference type="ChEBI" id="CHEBI:83421"/>
        <dbReference type="ChEBI" id="CHEBI:456216"/>
        <dbReference type="EC" id="2.7.11.21"/>
    </reaction>
</comment>
<evidence type="ECO:0000256" key="2">
    <source>
        <dbReference type="ARBA" id="ARBA00012424"/>
    </source>
</evidence>
<evidence type="ECO:0000256" key="4">
    <source>
        <dbReference type="ARBA" id="ARBA00022490"/>
    </source>
</evidence>
<evidence type="ECO:0000259" key="20">
    <source>
        <dbReference type="PROSITE" id="PS50078"/>
    </source>
</evidence>
<evidence type="ECO:0000313" key="24">
    <source>
        <dbReference type="Proteomes" id="UP001154078"/>
    </source>
</evidence>
<evidence type="ECO:0000256" key="3">
    <source>
        <dbReference type="ARBA" id="ARBA00020245"/>
    </source>
</evidence>
<evidence type="ECO:0000256" key="15">
    <source>
        <dbReference type="ARBA" id="ARBA00047802"/>
    </source>
</evidence>
<evidence type="ECO:0000313" key="23">
    <source>
        <dbReference type="EMBL" id="CAH0553539.1"/>
    </source>
</evidence>
<gene>
    <name evidence="23" type="ORF">MELIAE_LOCUS5503</name>
</gene>
<dbReference type="GO" id="GO:0004674">
    <property type="term" value="F:protein serine/threonine kinase activity"/>
    <property type="evidence" value="ECO:0007669"/>
    <property type="project" value="UniProtKB-KW"/>
</dbReference>
<dbReference type="EMBL" id="OV121134">
    <property type="protein sequence ID" value="CAH0553539.1"/>
    <property type="molecule type" value="Genomic_DNA"/>
</dbReference>
<dbReference type="PROSITE" id="PS51984">
    <property type="entry name" value="CPB1"/>
    <property type="match status" value="1"/>
</dbReference>
<name>A0A9P0B2T6_BRAAE</name>
<dbReference type="Gene3D" id="2.40.50.930">
    <property type="match status" value="1"/>
</dbReference>
<proteinExistence type="predicted"/>
<evidence type="ECO:0000256" key="10">
    <source>
        <dbReference type="ARBA" id="ARBA00022843"/>
    </source>
</evidence>
<dbReference type="EC" id="2.7.11.21" evidence="2"/>
<dbReference type="InterPro" id="IPR000719">
    <property type="entry name" value="Prot_kinase_dom"/>
</dbReference>
<feature type="domain" description="Protein kinase" evidence="19">
    <location>
        <begin position="14"/>
        <end position="265"/>
    </location>
</feature>
<feature type="domain" description="POLO box" evidence="20">
    <location>
        <begin position="725"/>
        <end position="801"/>
    </location>
</feature>
<feature type="compositionally biased region" description="Polar residues" evidence="18">
    <location>
        <begin position="686"/>
        <end position="708"/>
    </location>
</feature>
<dbReference type="FunFam" id="3.30.200.20:FF:000042">
    <property type="entry name" value="Aurora kinase A"/>
    <property type="match status" value="1"/>
</dbReference>
<dbReference type="Pfam" id="PF00069">
    <property type="entry name" value="Pkinase"/>
    <property type="match status" value="1"/>
</dbReference>
<dbReference type="InterPro" id="IPR011009">
    <property type="entry name" value="Kinase-like_dom_sf"/>
</dbReference>
<dbReference type="InterPro" id="IPR017441">
    <property type="entry name" value="Protein_kinase_ATP_BS"/>
</dbReference>
<feature type="domain" description="Cryptic POLO box 1 (CPB1)" evidence="21">
    <location>
        <begin position="466"/>
        <end position="583"/>
    </location>
</feature>
<evidence type="ECO:0000256" key="11">
    <source>
        <dbReference type="ARBA" id="ARBA00023212"/>
    </source>
</evidence>
<evidence type="ECO:0000256" key="12">
    <source>
        <dbReference type="ARBA" id="ARBA00030332"/>
    </source>
</evidence>
<dbReference type="PROSITE" id="PS50078">
    <property type="entry name" value="POLO_BOX"/>
    <property type="match status" value="1"/>
</dbReference>
<accession>A0A9P0B2T6</accession>
<dbReference type="InterPro" id="IPR047108">
    <property type="entry name" value="Plk4-like_POLO_box_2_sf"/>
</dbReference>
<dbReference type="OrthoDB" id="10004143at2759"/>
<reference evidence="23" key="1">
    <citation type="submission" date="2021-12" db="EMBL/GenBank/DDBJ databases">
        <authorList>
            <person name="King R."/>
        </authorList>
    </citation>
    <scope>NUCLEOTIDE SEQUENCE</scope>
</reference>
<dbReference type="GO" id="GO:0005814">
    <property type="term" value="C:centriole"/>
    <property type="evidence" value="ECO:0007669"/>
    <property type="project" value="UniProtKB-SubCell"/>
</dbReference>
<dbReference type="Pfam" id="PF18409">
    <property type="entry name" value="Plk4_PB2"/>
    <property type="match status" value="1"/>
</dbReference>
<evidence type="ECO:0000256" key="14">
    <source>
        <dbReference type="ARBA" id="ARBA00030924"/>
    </source>
</evidence>
<dbReference type="Pfam" id="PF18190">
    <property type="entry name" value="Plk4_PB1"/>
    <property type="match status" value="1"/>
</dbReference>
<dbReference type="PANTHER" id="PTHR24345:SF91">
    <property type="entry name" value="SERINE_THREONINE-PROTEIN KINASE PLK4"/>
    <property type="match status" value="1"/>
</dbReference>
<keyword evidence="7 17" id="KW-0547">Nucleotide-binding</keyword>
<dbReference type="AlphaFoldDB" id="A0A9P0B2T6"/>
<keyword evidence="9 17" id="KW-0067">ATP-binding</keyword>
<evidence type="ECO:0000256" key="8">
    <source>
        <dbReference type="ARBA" id="ARBA00022777"/>
    </source>
</evidence>
<evidence type="ECO:0000256" key="7">
    <source>
        <dbReference type="ARBA" id="ARBA00022741"/>
    </source>
</evidence>
<keyword evidence="10" id="KW-0832">Ubl conjugation</keyword>
<feature type="domain" description="Cryptic POLO box 2 (CPB2)" evidence="22">
    <location>
        <begin position="584"/>
        <end position="690"/>
    </location>
</feature>
<dbReference type="PROSITE" id="PS00107">
    <property type="entry name" value="PROTEIN_KINASE_ATP"/>
    <property type="match status" value="1"/>
</dbReference>
<dbReference type="Proteomes" id="UP001154078">
    <property type="component" value="Chromosome 3"/>
</dbReference>
<dbReference type="InterPro" id="IPR046437">
    <property type="entry name" value="Ser_Thr-PK_POLO_box_1_sf"/>
</dbReference>
<evidence type="ECO:0000259" key="22">
    <source>
        <dbReference type="PROSITE" id="PS51985"/>
    </source>
</evidence>
<evidence type="ECO:0000256" key="9">
    <source>
        <dbReference type="ARBA" id="ARBA00022840"/>
    </source>
</evidence>
<feature type="binding site" evidence="17">
    <location>
        <position position="43"/>
    </location>
    <ligand>
        <name>ATP</name>
        <dbReference type="ChEBI" id="CHEBI:30616"/>
    </ligand>
</feature>
<sequence>MTSLNTFKERIEDYEVHNLLGKGGFASVYKARCLKTGIDVAIKMIDKKLMHDHKMDERVKTEVFIHSRLKHPSILELYNYFEDINYVYLVLELCQNGELQQYVKKKNLAENEVSTIMQQVVEGLKYLHSHNILHRDLSLSNLLLTRDMQVKIADFGLATQLTRPDEKHMTMCGTPNYISPEVASRGSHGLEADVWGLGCLLYTLLVGSPPFDTQGIQGTLTRVVMANYQLPSYLSLEAKDLINSLLRKNPKDRISLEQILDHPFMKRGQAISSNITHDSGIHTMSSRRDSAFSGPPPNYHHHSGNMLSRGASSDYTPSEHAFAVNKLTRSLDHLNKLPNDIMPNFHDPRTCTNISCNRPEQNSIFSNCGSSYEAARKFSYQDVPPSISQYSNHNYYHPDPGGGAHPYTSTPQCMPPHSRCSDAPPSSASTNYNALEAKYSNNNVPRQIASIEKYPQEPTHQPVEKPSGQGLVQLCSQRLLPTRYQTKSAILSILDEGEVCVEFVKKKGPHKKELVCEVMRISPDGVRIVLYEPAGGKGAPPAGEPPPLPTHGSDQIFSVENLPQKHWKKYTHACKFVELVRAKTPKITYYSDKAKCWLMENLKNFEVNFYEGGKVTQSATEGVILVDASGRKQTFILGDCNNLTGTFELMWKHTQECHNHCLLLEKTLSQLQGGNFPIIVGRRPSNLGSNTSGKENSSRPNIPSFALSMNSTEPGTYYNTNSMKSEKRVSVPGVGSAIELPNGQIKVLYNDGSNLAVDGKNSYVYQYPDGHIAKYFGNDHIPGHIIEKIQQIPKVIKRLSPVTQKFHNIR</sequence>
<evidence type="ECO:0000256" key="17">
    <source>
        <dbReference type="PROSITE-ProRule" id="PRU10141"/>
    </source>
</evidence>
<dbReference type="InterPro" id="IPR008266">
    <property type="entry name" value="Tyr_kinase_AS"/>
</dbReference>
<keyword evidence="4" id="KW-0963">Cytoplasm</keyword>
<dbReference type="InterPro" id="IPR033698">
    <property type="entry name" value="POLO_box_Plk4_2"/>
</dbReference>
<dbReference type="GO" id="GO:0005634">
    <property type="term" value="C:nucleus"/>
    <property type="evidence" value="ECO:0007669"/>
    <property type="project" value="TreeGrafter"/>
</dbReference>
<dbReference type="CDD" id="cd13114">
    <property type="entry name" value="POLO_box_Plk4_1"/>
    <property type="match status" value="1"/>
</dbReference>
<dbReference type="Gene3D" id="3.30.1120.130">
    <property type="match status" value="1"/>
</dbReference>
<dbReference type="PROSITE" id="PS00109">
    <property type="entry name" value="PROTEIN_KINASE_TYR"/>
    <property type="match status" value="1"/>
</dbReference>
<dbReference type="PROSITE" id="PS50011">
    <property type="entry name" value="PROTEIN_KINASE_DOM"/>
    <property type="match status" value="1"/>
</dbReference>
<dbReference type="Gene3D" id="3.30.1120.120">
    <property type="match status" value="1"/>
</dbReference>
<evidence type="ECO:0000256" key="1">
    <source>
        <dbReference type="ARBA" id="ARBA00004114"/>
    </source>
</evidence>
<dbReference type="InterPro" id="IPR033699">
    <property type="entry name" value="POLO_box_Plk4_1"/>
</dbReference>
<dbReference type="Gene3D" id="1.10.510.10">
    <property type="entry name" value="Transferase(Phosphotransferase) domain 1"/>
    <property type="match status" value="1"/>
</dbReference>
<feature type="region of interest" description="Disordered" evidence="18">
    <location>
        <begin position="683"/>
        <end position="708"/>
    </location>
</feature>
<comment type="catalytic activity">
    <reaction evidence="15">
        <text>L-threonyl-[protein] + ATP = O-phospho-L-threonyl-[protein] + ADP + H(+)</text>
        <dbReference type="Rhea" id="RHEA:46608"/>
        <dbReference type="Rhea" id="RHEA-COMP:11060"/>
        <dbReference type="Rhea" id="RHEA-COMP:11605"/>
        <dbReference type="ChEBI" id="CHEBI:15378"/>
        <dbReference type="ChEBI" id="CHEBI:30013"/>
        <dbReference type="ChEBI" id="CHEBI:30616"/>
        <dbReference type="ChEBI" id="CHEBI:61977"/>
        <dbReference type="ChEBI" id="CHEBI:456216"/>
        <dbReference type="EC" id="2.7.11.21"/>
    </reaction>
</comment>
<evidence type="ECO:0000256" key="13">
    <source>
        <dbReference type="ARBA" id="ARBA00030429"/>
    </source>
</evidence>
<evidence type="ECO:0000256" key="5">
    <source>
        <dbReference type="ARBA" id="ARBA00022527"/>
    </source>
</evidence>
<dbReference type="GO" id="GO:0005524">
    <property type="term" value="F:ATP binding"/>
    <property type="evidence" value="ECO:0007669"/>
    <property type="project" value="UniProtKB-UniRule"/>
</dbReference>
<comment type="subcellular location">
    <subcellularLocation>
        <location evidence="1">Cytoplasm</location>
        <location evidence="1">Cytoskeleton</location>
        <location evidence="1">Microtubule organizing center</location>
        <location evidence="1">Centrosome</location>
        <location evidence="1">Centriole</location>
    </subcellularLocation>
</comment>